<comment type="caution">
    <text evidence="6">The sequence shown here is derived from an EMBL/GenBank/DDBJ whole genome shotgun (WGS) entry which is preliminary data.</text>
</comment>
<name>A0ABT7VTV2_9GAMM</name>
<feature type="chain" id="PRO_5046037606" description="Calx-beta domain-containing protein" evidence="4">
    <location>
        <begin position="24"/>
        <end position="623"/>
    </location>
</feature>
<keyword evidence="1 4" id="KW-0732">Signal</keyword>
<evidence type="ECO:0000259" key="5">
    <source>
        <dbReference type="Pfam" id="PF03160"/>
    </source>
</evidence>
<feature type="signal peptide" evidence="4">
    <location>
        <begin position="1"/>
        <end position="23"/>
    </location>
</feature>
<dbReference type="InterPro" id="IPR003644">
    <property type="entry name" value="Calx_beta"/>
</dbReference>
<evidence type="ECO:0000313" key="7">
    <source>
        <dbReference type="Proteomes" id="UP001171945"/>
    </source>
</evidence>
<protein>
    <recommendedName>
        <fullName evidence="5">Calx-beta domain-containing protein</fullName>
    </recommendedName>
</protein>
<dbReference type="InterPro" id="IPR038081">
    <property type="entry name" value="CalX-like_sf"/>
</dbReference>
<accession>A0ABT7VTV2</accession>
<keyword evidence="7" id="KW-1185">Reference proteome</keyword>
<sequence length="623" mass="64061">MNKKLLKQISCAMLLGPPISALASNIDATNKYAWSENGGWSNFNDTNGGVTVYNDHLEGYAWAENIGWIRLGTHTSGGTHTYAKDSQTNYGVNNSAGTLSGYAWSENAGWIKFDPAHGGGVSINATTGDFDGYAWGENVGWIHFQKTGTPAYKVSYEVPTISIAAGTTPTEAGTVGTYTVTLSQALPNGQSVTINYNTTGSTATNSDDYSLGSADTGVTVNASTIEINNTTGSDITSITLNASVVDDSIDDDAETVKVTLTSANNGYIIASASDNATLTITDNDTAGFTVTEIGGTSVNESGTTDTFTVVLDTKPTSDVVISVTSGDTGEATVDKASLTFTTSDWNTTQIVTVTGVDDAGSDGDQTTTVTISVVDASSDDQYDPLANKTVSVTTVDNDTPGFTVNPTTLTVSEPSGTATFTITLNTQPSASNDVSIASISASNGECSVSPTSTIIANANWNTGTTFTVAAQNDNIVDGNQTCTIQIGASASSDADYNNVDPTDVTVTVQDDDTAGIDGTDIGGSISITEGGATGSYDFKLGSQPTGDVEITVTADTQTTVSKDGGTSFNNSVVLTFTNGDWNTAKTITVQAIDDAAVEGSHTSTISHAITGTPVDANYPTSLA</sequence>
<feature type="domain" description="Calx-beta" evidence="5">
    <location>
        <begin position="396"/>
        <end position="512"/>
    </location>
</feature>
<keyword evidence="2" id="KW-0677">Repeat</keyword>
<evidence type="ECO:0000313" key="6">
    <source>
        <dbReference type="EMBL" id="MDM8562973.1"/>
    </source>
</evidence>
<evidence type="ECO:0000256" key="4">
    <source>
        <dbReference type="SAM" id="SignalP"/>
    </source>
</evidence>
<dbReference type="SUPFAM" id="SSF141072">
    <property type="entry name" value="CalX-like"/>
    <property type="match status" value="2"/>
</dbReference>
<dbReference type="EMBL" id="JAUCGM010000380">
    <property type="protein sequence ID" value="MDM8562973.1"/>
    <property type="molecule type" value="Genomic_DNA"/>
</dbReference>
<keyword evidence="3" id="KW-0106">Calcium</keyword>
<dbReference type="Gene3D" id="2.60.40.2030">
    <property type="match status" value="2"/>
</dbReference>
<evidence type="ECO:0000256" key="2">
    <source>
        <dbReference type="ARBA" id="ARBA00022737"/>
    </source>
</evidence>
<reference evidence="6" key="1">
    <citation type="submission" date="2023-06" db="EMBL/GenBank/DDBJ databases">
        <title>Uncultivated large filamentous bacteria from sulfidic sediments reveal new species and different genomic features in energy metabolism and defense.</title>
        <authorList>
            <person name="Fonseca A."/>
        </authorList>
    </citation>
    <scope>NUCLEOTIDE SEQUENCE</scope>
    <source>
        <strain evidence="6">HSG4</strain>
    </source>
</reference>
<feature type="domain" description="Calx-beta" evidence="5">
    <location>
        <begin position="176"/>
        <end position="284"/>
    </location>
</feature>
<dbReference type="Pfam" id="PF03160">
    <property type="entry name" value="Calx-beta"/>
    <property type="match status" value="3"/>
</dbReference>
<feature type="domain" description="Calx-beta" evidence="5">
    <location>
        <begin position="547"/>
        <end position="602"/>
    </location>
</feature>
<organism evidence="6 7">
    <name type="scientific">Candidatus Marithioploca araucensis</name>
    <dbReference type="NCBI Taxonomy" id="70273"/>
    <lineage>
        <taxon>Bacteria</taxon>
        <taxon>Pseudomonadati</taxon>
        <taxon>Pseudomonadota</taxon>
        <taxon>Gammaproteobacteria</taxon>
        <taxon>Thiotrichales</taxon>
        <taxon>Thiotrichaceae</taxon>
        <taxon>Candidatus Marithioploca</taxon>
    </lineage>
</organism>
<feature type="non-terminal residue" evidence="6">
    <location>
        <position position="623"/>
    </location>
</feature>
<evidence type="ECO:0000256" key="1">
    <source>
        <dbReference type="ARBA" id="ARBA00022729"/>
    </source>
</evidence>
<gene>
    <name evidence="6" type="ORF">QUF54_06435</name>
</gene>
<proteinExistence type="predicted"/>
<dbReference type="Proteomes" id="UP001171945">
    <property type="component" value="Unassembled WGS sequence"/>
</dbReference>
<evidence type="ECO:0000256" key="3">
    <source>
        <dbReference type="ARBA" id="ARBA00022837"/>
    </source>
</evidence>